<feature type="domain" description="BHLH" evidence="7">
    <location>
        <begin position="75"/>
        <end position="125"/>
    </location>
</feature>
<dbReference type="InterPro" id="IPR036638">
    <property type="entry name" value="HLH_DNA-bd_sf"/>
</dbReference>
<evidence type="ECO:0000259" key="7">
    <source>
        <dbReference type="PROSITE" id="PS50888"/>
    </source>
</evidence>
<comment type="subcellular location">
    <subcellularLocation>
        <location evidence="1">Nucleus</location>
    </subcellularLocation>
</comment>
<proteinExistence type="predicted"/>
<dbReference type="InterPro" id="IPR044278">
    <property type="entry name" value="BHLH95-like"/>
</dbReference>
<dbReference type="Pfam" id="PF00010">
    <property type="entry name" value="HLH"/>
    <property type="match status" value="1"/>
</dbReference>
<evidence type="ECO:0000256" key="2">
    <source>
        <dbReference type="ARBA" id="ARBA00023015"/>
    </source>
</evidence>
<reference evidence="8" key="1">
    <citation type="submission" date="2023-03" db="EMBL/GenBank/DDBJ databases">
        <title>Chromosome-scale reference genome and RAD-based genetic map of yellow starthistle (Centaurea solstitialis) reveal putative structural variation and QTLs associated with invader traits.</title>
        <authorList>
            <person name="Reatini B."/>
            <person name="Cang F.A."/>
            <person name="Jiang Q."/>
            <person name="Mckibben M.T.W."/>
            <person name="Barker M.S."/>
            <person name="Rieseberg L.H."/>
            <person name="Dlugosch K.M."/>
        </authorList>
    </citation>
    <scope>NUCLEOTIDE SEQUENCE</scope>
    <source>
        <strain evidence="8">CAN-66</strain>
        <tissue evidence="8">Leaf</tissue>
    </source>
</reference>
<evidence type="ECO:0000256" key="1">
    <source>
        <dbReference type="ARBA" id="ARBA00004123"/>
    </source>
</evidence>
<dbReference type="InterPro" id="IPR054502">
    <property type="entry name" value="bHLH-TF_ACT-like_plant"/>
</dbReference>
<evidence type="ECO:0000313" key="9">
    <source>
        <dbReference type="Proteomes" id="UP001172457"/>
    </source>
</evidence>
<comment type="caution">
    <text evidence="8">The sequence shown here is derived from an EMBL/GenBank/DDBJ whole genome shotgun (WGS) entry which is preliminary data.</text>
</comment>
<dbReference type="SUPFAM" id="SSF55021">
    <property type="entry name" value="ACT-like"/>
    <property type="match status" value="1"/>
</dbReference>
<dbReference type="GO" id="GO:0005634">
    <property type="term" value="C:nucleus"/>
    <property type="evidence" value="ECO:0007669"/>
    <property type="project" value="UniProtKB-SubCell"/>
</dbReference>
<evidence type="ECO:0000256" key="4">
    <source>
        <dbReference type="ARBA" id="ARBA00023242"/>
    </source>
</evidence>
<dbReference type="CDD" id="cd11393">
    <property type="entry name" value="bHLH_AtbHLH_like"/>
    <property type="match status" value="1"/>
</dbReference>
<keyword evidence="4" id="KW-0539">Nucleus</keyword>
<dbReference type="Gene3D" id="4.10.280.10">
    <property type="entry name" value="Helix-loop-helix DNA-binding domain"/>
    <property type="match status" value="1"/>
</dbReference>
<keyword evidence="2" id="KW-0805">Transcription regulation</keyword>
<dbReference type="GO" id="GO:0046983">
    <property type="term" value="F:protein dimerization activity"/>
    <property type="evidence" value="ECO:0007669"/>
    <property type="project" value="InterPro"/>
</dbReference>
<evidence type="ECO:0000256" key="3">
    <source>
        <dbReference type="ARBA" id="ARBA00023163"/>
    </source>
</evidence>
<keyword evidence="9" id="KW-1185">Reference proteome</keyword>
<dbReference type="PANTHER" id="PTHR46772">
    <property type="entry name" value="BHLH DOMAIN-CONTAINING PROTEIN"/>
    <property type="match status" value="1"/>
</dbReference>
<feature type="coiled-coil region" evidence="5">
    <location>
        <begin position="115"/>
        <end position="142"/>
    </location>
</feature>
<dbReference type="SUPFAM" id="SSF47459">
    <property type="entry name" value="HLH, helix-loop-helix DNA-binding domain"/>
    <property type="match status" value="1"/>
</dbReference>
<name>A0AA38TJS5_9ASTR</name>
<dbReference type="GO" id="GO:0003700">
    <property type="term" value="F:DNA-binding transcription factor activity"/>
    <property type="evidence" value="ECO:0007669"/>
    <property type="project" value="InterPro"/>
</dbReference>
<accession>A0AA38TJS5</accession>
<dbReference type="PANTHER" id="PTHR46772:SF8">
    <property type="entry name" value="TRANSCRIPTION FACTOR BHLH95"/>
    <property type="match status" value="1"/>
</dbReference>
<dbReference type="Proteomes" id="UP001172457">
    <property type="component" value="Chromosome 4"/>
</dbReference>
<keyword evidence="3" id="KW-0804">Transcription</keyword>
<sequence length="275" mass="31178">MAERDSEVDFVWAMADNSNNSGASSEDKSTVVNKLSDDHSPMNQPQEIASADIEAVENDAQKNNIDDQKNKSSDDHHAAHLWTERQRRKKMRTMFHDLHALLPQLPPKAEMYTIVDEAISYIKTLQETLQNLEMQKLERMNNTRGSFLADHGSSTCLNNFDVITAPISKIFPAVWSSPIVFQTWTSSNLTLNVCGRDAHISICSSRKPGLLTAICLVLEKHNLEIVSAQFSSDQYKSMFMIHVRVNVGDELMKLFPYNEVYKLAALEMMLWVNSK</sequence>
<feature type="compositionally biased region" description="Basic and acidic residues" evidence="6">
    <location>
        <begin position="25"/>
        <end position="40"/>
    </location>
</feature>
<keyword evidence="5" id="KW-0175">Coiled coil</keyword>
<organism evidence="8 9">
    <name type="scientific">Centaurea solstitialis</name>
    <name type="common">yellow star-thistle</name>
    <dbReference type="NCBI Taxonomy" id="347529"/>
    <lineage>
        <taxon>Eukaryota</taxon>
        <taxon>Viridiplantae</taxon>
        <taxon>Streptophyta</taxon>
        <taxon>Embryophyta</taxon>
        <taxon>Tracheophyta</taxon>
        <taxon>Spermatophyta</taxon>
        <taxon>Magnoliopsida</taxon>
        <taxon>eudicotyledons</taxon>
        <taxon>Gunneridae</taxon>
        <taxon>Pentapetalae</taxon>
        <taxon>asterids</taxon>
        <taxon>campanulids</taxon>
        <taxon>Asterales</taxon>
        <taxon>Asteraceae</taxon>
        <taxon>Carduoideae</taxon>
        <taxon>Cardueae</taxon>
        <taxon>Centaureinae</taxon>
        <taxon>Centaurea</taxon>
    </lineage>
</organism>
<dbReference type="Pfam" id="PF22754">
    <property type="entry name" value="bHLH-TF_ACT-like_plant"/>
    <property type="match status" value="1"/>
</dbReference>
<evidence type="ECO:0000313" key="8">
    <source>
        <dbReference type="EMBL" id="KAJ9551798.1"/>
    </source>
</evidence>
<dbReference type="EMBL" id="JARYMX010000004">
    <property type="protein sequence ID" value="KAJ9551798.1"/>
    <property type="molecule type" value="Genomic_DNA"/>
</dbReference>
<dbReference type="AlphaFoldDB" id="A0AA38TJS5"/>
<dbReference type="InterPro" id="IPR045239">
    <property type="entry name" value="bHLH95_bHLH"/>
</dbReference>
<gene>
    <name evidence="8" type="ORF">OSB04_015843</name>
</gene>
<dbReference type="SMART" id="SM00353">
    <property type="entry name" value="HLH"/>
    <property type="match status" value="1"/>
</dbReference>
<evidence type="ECO:0000256" key="5">
    <source>
        <dbReference type="SAM" id="Coils"/>
    </source>
</evidence>
<dbReference type="InterPro" id="IPR045865">
    <property type="entry name" value="ACT-like_dom_sf"/>
</dbReference>
<dbReference type="GO" id="GO:0009960">
    <property type="term" value="P:endosperm development"/>
    <property type="evidence" value="ECO:0007669"/>
    <property type="project" value="InterPro"/>
</dbReference>
<feature type="region of interest" description="Disordered" evidence="6">
    <location>
        <begin position="16"/>
        <end position="54"/>
    </location>
</feature>
<dbReference type="PROSITE" id="PS50888">
    <property type="entry name" value="BHLH"/>
    <property type="match status" value="1"/>
</dbReference>
<dbReference type="InterPro" id="IPR011598">
    <property type="entry name" value="bHLH_dom"/>
</dbReference>
<protein>
    <recommendedName>
        <fullName evidence="7">BHLH domain-containing protein</fullName>
    </recommendedName>
</protein>
<evidence type="ECO:0000256" key="6">
    <source>
        <dbReference type="SAM" id="MobiDB-lite"/>
    </source>
</evidence>